<evidence type="ECO:0000259" key="3">
    <source>
        <dbReference type="Pfam" id="PF13439"/>
    </source>
</evidence>
<dbReference type="Gene3D" id="3.40.50.2000">
    <property type="entry name" value="Glycogen Phosphorylase B"/>
    <property type="match status" value="2"/>
</dbReference>
<dbReference type="Pfam" id="PF13439">
    <property type="entry name" value="Glyco_transf_4"/>
    <property type="match status" value="1"/>
</dbReference>
<dbReference type="EMBL" id="CP015079">
    <property type="protein sequence ID" value="ANH40211.1"/>
    <property type="molecule type" value="Genomic_DNA"/>
</dbReference>
<reference evidence="4 5" key="1">
    <citation type="submission" date="2016-03" db="EMBL/GenBank/DDBJ databases">
        <title>Complete genome sequence of a soil Actinobacterium, Nocardioides dokdonensis FR1436.</title>
        <authorList>
            <person name="Kwon S.-K."/>
            <person name="Kim K."/>
            <person name="Kim J.F."/>
        </authorList>
    </citation>
    <scope>NUCLEOTIDE SEQUENCE [LARGE SCALE GENOMIC DNA]</scope>
    <source>
        <strain evidence="4 5">FR1436</strain>
    </source>
</reference>
<dbReference type="Pfam" id="PF13692">
    <property type="entry name" value="Glyco_trans_1_4"/>
    <property type="match status" value="1"/>
</dbReference>
<accession>A0A1A9GS01</accession>
<name>A0A1A9GS01_9ACTN</name>
<evidence type="ECO:0000313" key="5">
    <source>
        <dbReference type="Proteomes" id="UP000077868"/>
    </source>
</evidence>
<protein>
    <submittedName>
        <fullName evidence="4">GDP-mannose-dependent alpha-(1-6)-phosphatidylinositol monomannoside mannosyltransferase</fullName>
        <ecNumber evidence="4">2.4.1.57</ecNumber>
    </submittedName>
</protein>
<dbReference type="KEGG" id="ndk:I601_3812"/>
<organism evidence="4 5">
    <name type="scientific">Nocardioides dokdonensis FR1436</name>
    <dbReference type="NCBI Taxonomy" id="1300347"/>
    <lineage>
        <taxon>Bacteria</taxon>
        <taxon>Bacillati</taxon>
        <taxon>Actinomycetota</taxon>
        <taxon>Actinomycetes</taxon>
        <taxon>Propionibacteriales</taxon>
        <taxon>Nocardioidaceae</taxon>
        <taxon>Nocardioides</taxon>
    </lineage>
</organism>
<proteinExistence type="predicted"/>
<dbReference type="SUPFAM" id="SSF53756">
    <property type="entry name" value="UDP-Glycosyltransferase/glycogen phosphorylase"/>
    <property type="match status" value="1"/>
</dbReference>
<keyword evidence="1 4" id="KW-0328">Glycosyltransferase</keyword>
<dbReference type="PANTHER" id="PTHR45947">
    <property type="entry name" value="SULFOQUINOVOSYL TRANSFERASE SQD2"/>
    <property type="match status" value="1"/>
</dbReference>
<dbReference type="EC" id="2.4.1.57" evidence="4"/>
<dbReference type="PANTHER" id="PTHR45947:SF3">
    <property type="entry name" value="SULFOQUINOVOSYL TRANSFERASE SQD2"/>
    <property type="match status" value="1"/>
</dbReference>
<dbReference type="Proteomes" id="UP000077868">
    <property type="component" value="Chromosome"/>
</dbReference>
<keyword evidence="2 4" id="KW-0808">Transferase</keyword>
<dbReference type="InterPro" id="IPR028098">
    <property type="entry name" value="Glyco_trans_4-like_N"/>
</dbReference>
<dbReference type="STRING" id="1300347.I601_3812"/>
<dbReference type="InterPro" id="IPR050194">
    <property type="entry name" value="Glycosyltransferase_grp1"/>
</dbReference>
<keyword evidence="5" id="KW-1185">Reference proteome</keyword>
<dbReference type="RefSeq" id="WP_084527835.1">
    <property type="nucleotide sequence ID" value="NZ_CP015079.1"/>
</dbReference>
<gene>
    <name evidence="4" type="primary">pimB</name>
    <name evidence="4" type="ORF">I601_3812</name>
</gene>
<dbReference type="OrthoDB" id="9808602at2"/>
<evidence type="ECO:0000256" key="1">
    <source>
        <dbReference type="ARBA" id="ARBA00022676"/>
    </source>
</evidence>
<evidence type="ECO:0000256" key="2">
    <source>
        <dbReference type="ARBA" id="ARBA00022679"/>
    </source>
</evidence>
<dbReference type="AlphaFoldDB" id="A0A1A9GS01"/>
<feature type="domain" description="Glycosyltransferase subfamily 4-like N-terminal" evidence="3">
    <location>
        <begin position="29"/>
        <end position="188"/>
    </location>
</feature>
<evidence type="ECO:0000313" key="4">
    <source>
        <dbReference type="EMBL" id="ANH40211.1"/>
    </source>
</evidence>
<dbReference type="GO" id="GO:0016758">
    <property type="term" value="F:hexosyltransferase activity"/>
    <property type="evidence" value="ECO:0007669"/>
    <property type="project" value="TreeGrafter"/>
</dbReference>
<dbReference type="GO" id="GO:1901137">
    <property type="term" value="P:carbohydrate derivative biosynthetic process"/>
    <property type="evidence" value="ECO:0007669"/>
    <property type="project" value="UniProtKB-ARBA"/>
</dbReference>
<sequence>MGGLSRRRHAALHAGRPRVLHTSIPTSEGTAGVLLTYVKDQVERGWSVTVACPSEGWLGYSAREVGAEVLWFDATREPGPSVAEEVGRYARIVAEVEPDLVHLHSSKAGLVGRLAVRSEVPTIFQPHGWSFLAGNGLKSRLATRWERWAARRWTDQLICVSDGEAAMGREHGVLAPVSVVPNGVDLERFTLTDTDERREARRALGLHERAPTAVCIGRLSAQKGQHVLLDAWPAVLRELPDARLVLVGSGPDEAELRERAASLEGVQMVGPRSDVPTWLSAADVVVFPSQYEGAALAPMEAMAAGRSVIASWIEGIEESLPYECGAMVRPDRPDEFAEAILTRLGNPEAADAEGMRGWRHVLSTRDAAESARRVSQLSLSLVESRPRRRGP</sequence>